<evidence type="ECO:0000313" key="3">
    <source>
        <dbReference type="Proteomes" id="UP000299102"/>
    </source>
</evidence>
<dbReference type="AlphaFoldDB" id="A0A4C1XK81"/>
<feature type="region of interest" description="Disordered" evidence="1">
    <location>
        <begin position="20"/>
        <end position="50"/>
    </location>
</feature>
<organism evidence="2 3">
    <name type="scientific">Eumeta variegata</name>
    <name type="common">Bagworm moth</name>
    <name type="synonym">Eumeta japonica</name>
    <dbReference type="NCBI Taxonomy" id="151549"/>
    <lineage>
        <taxon>Eukaryota</taxon>
        <taxon>Metazoa</taxon>
        <taxon>Ecdysozoa</taxon>
        <taxon>Arthropoda</taxon>
        <taxon>Hexapoda</taxon>
        <taxon>Insecta</taxon>
        <taxon>Pterygota</taxon>
        <taxon>Neoptera</taxon>
        <taxon>Endopterygota</taxon>
        <taxon>Lepidoptera</taxon>
        <taxon>Glossata</taxon>
        <taxon>Ditrysia</taxon>
        <taxon>Tineoidea</taxon>
        <taxon>Psychidae</taxon>
        <taxon>Oiketicinae</taxon>
        <taxon>Eumeta</taxon>
    </lineage>
</organism>
<dbReference type="Proteomes" id="UP000299102">
    <property type="component" value="Unassembled WGS sequence"/>
</dbReference>
<sequence>MPPVVGLVYCRRSEIAELRERPPAAPGAAPPRSRSPYGSAAECDPPGGGRALRLTRAAAGREVNFLGNNYRGGMRPHFARRPPAPLRSPRARRLGRHLSALVLRWVFVLRLVIDG</sequence>
<name>A0A4C1XK81_EUMVA</name>
<accession>A0A4C1XK81</accession>
<evidence type="ECO:0000256" key="1">
    <source>
        <dbReference type="SAM" id="MobiDB-lite"/>
    </source>
</evidence>
<gene>
    <name evidence="2" type="ORF">EVAR_46454_1</name>
</gene>
<reference evidence="2 3" key="1">
    <citation type="journal article" date="2019" name="Commun. Biol.">
        <title>The bagworm genome reveals a unique fibroin gene that provides high tensile strength.</title>
        <authorList>
            <person name="Kono N."/>
            <person name="Nakamura H."/>
            <person name="Ohtoshi R."/>
            <person name="Tomita M."/>
            <person name="Numata K."/>
            <person name="Arakawa K."/>
        </authorList>
    </citation>
    <scope>NUCLEOTIDE SEQUENCE [LARGE SCALE GENOMIC DNA]</scope>
</reference>
<evidence type="ECO:0000313" key="2">
    <source>
        <dbReference type="EMBL" id="GBP62615.1"/>
    </source>
</evidence>
<proteinExistence type="predicted"/>
<dbReference type="EMBL" id="BGZK01000845">
    <property type="protein sequence ID" value="GBP62615.1"/>
    <property type="molecule type" value="Genomic_DNA"/>
</dbReference>
<keyword evidence="3" id="KW-1185">Reference proteome</keyword>
<protein>
    <submittedName>
        <fullName evidence="2">Uncharacterized protein</fullName>
    </submittedName>
</protein>
<comment type="caution">
    <text evidence="2">The sequence shown here is derived from an EMBL/GenBank/DDBJ whole genome shotgun (WGS) entry which is preliminary data.</text>
</comment>